<feature type="domain" description="DDE Tnp4" evidence="8">
    <location>
        <begin position="174"/>
        <end position="229"/>
    </location>
</feature>
<evidence type="ECO:0000256" key="1">
    <source>
        <dbReference type="ARBA" id="ARBA00001968"/>
    </source>
</evidence>
<evidence type="ECO:0000256" key="5">
    <source>
        <dbReference type="ARBA" id="ARBA00022723"/>
    </source>
</evidence>
<dbReference type="PANTHER" id="PTHR22930">
    <property type="match status" value="1"/>
</dbReference>
<reference evidence="9 10" key="1">
    <citation type="submission" date="2022-05" db="EMBL/GenBank/DDBJ databases">
        <authorList>
            <consortium name="Genoscope - CEA"/>
            <person name="William W."/>
        </authorList>
    </citation>
    <scope>NUCLEOTIDE SEQUENCE [LARGE SCALE GENOMIC DNA]</scope>
</reference>
<evidence type="ECO:0000256" key="6">
    <source>
        <dbReference type="ARBA" id="ARBA00022801"/>
    </source>
</evidence>
<protein>
    <recommendedName>
        <fullName evidence="8">DDE Tnp4 domain-containing protein</fullName>
    </recommendedName>
</protein>
<name>A0ABN8QPI7_9CNID</name>
<keyword evidence="4" id="KW-0540">Nuclease</keyword>
<comment type="cofactor">
    <cofactor evidence="1">
        <name>a divalent metal cation</name>
        <dbReference type="ChEBI" id="CHEBI:60240"/>
    </cofactor>
</comment>
<gene>
    <name evidence="9" type="ORF">PLOB_00007326</name>
</gene>
<comment type="caution">
    <text evidence="9">The sequence shown here is derived from an EMBL/GenBank/DDBJ whole genome shotgun (WGS) entry which is preliminary data.</text>
</comment>
<dbReference type="EMBL" id="CALNXK010000134">
    <property type="protein sequence ID" value="CAH3165783.1"/>
    <property type="molecule type" value="Genomic_DNA"/>
</dbReference>
<feature type="non-terminal residue" evidence="9">
    <location>
        <position position="1"/>
    </location>
</feature>
<comment type="similarity">
    <text evidence="3">Belongs to the HARBI1 family.</text>
</comment>
<evidence type="ECO:0000256" key="3">
    <source>
        <dbReference type="ARBA" id="ARBA00006958"/>
    </source>
</evidence>
<organism evidence="9 10">
    <name type="scientific">Porites lobata</name>
    <dbReference type="NCBI Taxonomy" id="104759"/>
    <lineage>
        <taxon>Eukaryota</taxon>
        <taxon>Metazoa</taxon>
        <taxon>Cnidaria</taxon>
        <taxon>Anthozoa</taxon>
        <taxon>Hexacorallia</taxon>
        <taxon>Scleractinia</taxon>
        <taxon>Fungiina</taxon>
        <taxon>Poritidae</taxon>
        <taxon>Porites</taxon>
    </lineage>
</organism>
<evidence type="ECO:0000256" key="7">
    <source>
        <dbReference type="ARBA" id="ARBA00023242"/>
    </source>
</evidence>
<evidence type="ECO:0000256" key="2">
    <source>
        <dbReference type="ARBA" id="ARBA00004123"/>
    </source>
</evidence>
<dbReference type="InterPro" id="IPR027806">
    <property type="entry name" value="HARBI1_dom"/>
</dbReference>
<sequence>SSINITVQQFFARRHRRRRFRLRYLQGLSALYLNLRARRQFARRPRRAWVFPRPQNWFQELLNNNALDHWWKENFRVSRDTFEYICQLVGPALQRQNTRMRDAIPVPKRVGASLWRLATGECYRSCGLMVGLAKPTVVNLHDARMLRLTDVYWAAEDENILMEPTFDLGGTVVRPLIVGDTAYPNKTWLIRPFKDNGGLTRDQRNFNREVSKARIVSEHAFGMTKGRWR</sequence>
<dbReference type="InterPro" id="IPR045249">
    <property type="entry name" value="HARBI1-like"/>
</dbReference>
<proteinExistence type="inferred from homology"/>
<comment type="subcellular location">
    <subcellularLocation>
        <location evidence="2">Nucleus</location>
    </subcellularLocation>
</comment>
<dbReference type="PANTHER" id="PTHR22930:SF85">
    <property type="entry name" value="GH03217P-RELATED"/>
    <property type="match status" value="1"/>
</dbReference>
<keyword evidence="10" id="KW-1185">Reference proteome</keyword>
<accession>A0ABN8QPI7</accession>
<evidence type="ECO:0000313" key="10">
    <source>
        <dbReference type="Proteomes" id="UP001159405"/>
    </source>
</evidence>
<evidence type="ECO:0000259" key="8">
    <source>
        <dbReference type="Pfam" id="PF13359"/>
    </source>
</evidence>
<feature type="non-terminal residue" evidence="9">
    <location>
        <position position="229"/>
    </location>
</feature>
<keyword evidence="5" id="KW-0479">Metal-binding</keyword>
<keyword evidence="7" id="KW-0539">Nucleus</keyword>
<evidence type="ECO:0000313" key="9">
    <source>
        <dbReference type="EMBL" id="CAH3165783.1"/>
    </source>
</evidence>
<dbReference type="Pfam" id="PF13359">
    <property type="entry name" value="DDE_Tnp_4"/>
    <property type="match status" value="1"/>
</dbReference>
<keyword evidence="6" id="KW-0378">Hydrolase</keyword>
<evidence type="ECO:0000256" key="4">
    <source>
        <dbReference type="ARBA" id="ARBA00022722"/>
    </source>
</evidence>
<dbReference type="Proteomes" id="UP001159405">
    <property type="component" value="Unassembled WGS sequence"/>
</dbReference>